<keyword evidence="3" id="KW-1185">Reference proteome</keyword>
<name>A0AAN6G2P1_9BASI</name>
<reference evidence="2" key="1">
    <citation type="journal article" date="2023" name="PhytoFront">
        <title>Draft Genome Resources of Seven Strains of Tilletia horrida, Causal Agent of Kernel Smut of Rice.</title>
        <authorList>
            <person name="Khanal S."/>
            <person name="Antony Babu S."/>
            <person name="Zhou X.G."/>
        </authorList>
    </citation>
    <scope>NUCLEOTIDE SEQUENCE</scope>
    <source>
        <strain evidence="2">TX3</strain>
    </source>
</reference>
<proteinExistence type="predicted"/>
<sequence length="113" mass="13009">ALPGEPVRREHLQPHRPVGEQGQQPLHPLARAGGLPYHLCRRPRGTADLVQAQHECLLRRLPHRAQQQRSDFHRDRHRDAPQSPPLRPECDGHHHSARQEEQDALAQLQHCQC</sequence>
<gene>
    <name evidence="2" type="ORF">OC842_007979</name>
</gene>
<organism evidence="2 3">
    <name type="scientific">Tilletia horrida</name>
    <dbReference type="NCBI Taxonomy" id="155126"/>
    <lineage>
        <taxon>Eukaryota</taxon>
        <taxon>Fungi</taxon>
        <taxon>Dikarya</taxon>
        <taxon>Basidiomycota</taxon>
        <taxon>Ustilaginomycotina</taxon>
        <taxon>Exobasidiomycetes</taxon>
        <taxon>Tilletiales</taxon>
        <taxon>Tilletiaceae</taxon>
        <taxon>Tilletia</taxon>
    </lineage>
</organism>
<comment type="caution">
    <text evidence="2">The sequence shown here is derived from an EMBL/GenBank/DDBJ whole genome shotgun (WGS) entry which is preliminary data.</text>
</comment>
<feature type="non-terminal residue" evidence="2">
    <location>
        <position position="1"/>
    </location>
</feature>
<dbReference type="EMBL" id="JAPDMQ010001573">
    <property type="protein sequence ID" value="KAK0517848.1"/>
    <property type="molecule type" value="Genomic_DNA"/>
</dbReference>
<feature type="compositionally biased region" description="Basic and acidic residues" evidence="1">
    <location>
        <begin position="88"/>
        <end position="101"/>
    </location>
</feature>
<evidence type="ECO:0000313" key="3">
    <source>
        <dbReference type="Proteomes" id="UP001176521"/>
    </source>
</evidence>
<feature type="compositionally biased region" description="Basic and acidic residues" evidence="1">
    <location>
        <begin position="1"/>
        <end position="13"/>
    </location>
</feature>
<feature type="compositionally biased region" description="Basic and acidic residues" evidence="1">
    <location>
        <begin position="70"/>
        <end position="80"/>
    </location>
</feature>
<evidence type="ECO:0000256" key="1">
    <source>
        <dbReference type="SAM" id="MobiDB-lite"/>
    </source>
</evidence>
<dbReference type="AlphaFoldDB" id="A0AAN6G2P1"/>
<evidence type="ECO:0000313" key="2">
    <source>
        <dbReference type="EMBL" id="KAK0517848.1"/>
    </source>
</evidence>
<feature type="region of interest" description="Disordered" evidence="1">
    <location>
        <begin position="1"/>
        <end position="33"/>
    </location>
</feature>
<feature type="region of interest" description="Disordered" evidence="1">
    <location>
        <begin position="59"/>
        <end position="113"/>
    </location>
</feature>
<protein>
    <submittedName>
        <fullName evidence="2">Uncharacterized protein</fullName>
    </submittedName>
</protein>
<accession>A0AAN6G2P1</accession>
<dbReference type="Proteomes" id="UP001176521">
    <property type="component" value="Unassembled WGS sequence"/>
</dbReference>
<feature type="non-terminal residue" evidence="2">
    <location>
        <position position="113"/>
    </location>
</feature>